<name>A0AAE1BD53_9GAST</name>
<evidence type="ECO:0000313" key="2">
    <source>
        <dbReference type="EMBL" id="KAK3803067.1"/>
    </source>
</evidence>
<dbReference type="Proteomes" id="UP001283361">
    <property type="component" value="Unassembled WGS sequence"/>
</dbReference>
<comment type="caution">
    <text evidence="2">The sequence shown here is derived from an EMBL/GenBank/DDBJ whole genome shotgun (WGS) entry which is preliminary data.</text>
</comment>
<organism evidence="2 3">
    <name type="scientific">Elysia crispata</name>
    <name type="common">lettuce slug</name>
    <dbReference type="NCBI Taxonomy" id="231223"/>
    <lineage>
        <taxon>Eukaryota</taxon>
        <taxon>Metazoa</taxon>
        <taxon>Spiralia</taxon>
        <taxon>Lophotrochozoa</taxon>
        <taxon>Mollusca</taxon>
        <taxon>Gastropoda</taxon>
        <taxon>Heterobranchia</taxon>
        <taxon>Euthyneura</taxon>
        <taxon>Panpulmonata</taxon>
        <taxon>Sacoglossa</taxon>
        <taxon>Placobranchoidea</taxon>
        <taxon>Plakobranchidae</taxon>
        <taxon>Elysia</taxon>
    </lineage>
</organism>
<sequence length="66" mass="7142">MSRDRQTAQESSTGADISWLSGMSELTIDQATAFVIRKMFPRTSPIGVASTEQSPMGRVTGQVLSH</sequence>
<feature type="region of interest" description="Disordered" evidence="1">
    <location>
        <begin position="46"/>
        <end position="66"/>
    </location>
</feature>
<keyword evidence="3" id="KW-1185">Reference proteome</keyword>
<dbReference type="AlphaFoldDB" id="A0AAE1BD53"/>
<reference evidence="2" key="1">
    <citation type="journal article" date="2023" name="G3 (Bethesda)">
        <title>A reference genome for the long-term kleptoplast-retaining sea slug Elysia crispata morphotype clarki.</title>
        <authorList>
            <person name="Eastman K.E."/>
            <person name="Pendleton A.L."/>
            <person name="Shaikh M.A."/>
            <person name="Suttiyut T."/>
            <person name="Ogas R."/>
            <person name="Tomko P."/>
            <person name="Gavelis G."/>
            <person name="Widhalm J.R."/>
            <person name="Wisecaver J.H."/>
        </authorList>
    </citation>
    <scope>NUCLEOTIDE SEQUENCE</scope>
    <source>
        <strain evidence="2">ECLA1</strain>
    </source>
</reference>
<accession>A0AAE1BD53</accession>
<evidence type="ECO:0000256" key="1">
    <source>
        <dbReference type="SAM" id="MobiDB-lite"/>
    </source>
</evidence>
<protein>
    <submittedName>
        <fullName evidence="2">Uncharacterized protein</fullName>
    </submittedName>
</protein>
<evidence type="ECO:0000313" key="3">
    <source>
        <dbReference type="Proteomes" id="UP001283361"/>
    </source>
</evidence>
<proteinExistence type="predicted"/>
<dbReference type="EMBL" id="JAWDGP010000188">
    <property type="protein sequence ID" value="KAK3803067.1"/>
    <property type="molecule type" value="Genomic_DNA"/>
</dbReference>
<gene>
    <name evidence="2" type="ORF">RRG08_027989</name>
</gene>